<evidence type="ECO:0000256" key="3">
    <source>
        <dbReference type="ARBA" id="ARBA00022692"/>
    </source>
</evidence>
<evidence type="ECO:0000313" key="8">
    <source>
        <dbReference type="EMBL" id="NWE91183.1"/>
    </source>
</evidence>
<comment type="subcellular location">
    <subcellularLocation>
        <location evidence="1">Cell membrane</location>
        <topology evidence="1">Multi-pass membrane protein</topology>
    </subcellularLocation>
</comment>
<organism evidence="8 9">
    <name type="scientific">Pseudomonas reactans</name>
    <dbReference type="NCBI Taxonomy" id="117680"/>
    <lineage>
        <taxon>Bacteria</taxon>
        <taxon>Pseudomonadati</taxon>
        <taxon>Pseudomonadota</taxon>
        <taxon>Gammaproteobacteria</taxon>
        <taxon>Pseudomonadales</taxon>
        <taxon>Pseudomonadaceae</taxon>
        <taxon>Pseudomonas</taxon>
    </lineage>
</organism>
<feature type="transmembrane region" description="Helical" evidence="6">
    <location>
        <begin position="36"/>
        <end position="54"/>
    </location>
</feature>
<evidence type="ECO:0000256" key="2">
    <source>
        <dbReference type="ARBA" id="ARBA00022475"/>
    </source>
</evidence>
<evidence type="ECO:0000256" key="6">
    <source>
        <dbReference type="SAM" id="Phobius"/>
    </source>
</evidence>
<feature type="transmembrane region" description="Helical" evidence="6">
    <location>
        <begin position="641"/>
        <end position="660"/>
    </location>
</feature>
<feature type="transmembrane region" description="Helical" evidence="6">
    <location>
        <begin position="438"/>
        <end position="458"/>
    </location>
</feature>
<evidence type="ECO:0000259" key="7">
    <source>
        <dbReference type="Pfam" id="PF03176"/>
    </source>
</evidence>
<comment type="caution">
    <text evidence="8">The sequence shown here is derived from an EMBL/GenBank/DDBJ whole genome shotgun (WGS) entry which is preliminary data.</text>
</comment>
<dbReference type="Pfam" id="PF03176">
    <property type="entry name" value="MMPL"/>
    <property type="match status" value="1"/>
</dbReference>
<dbReference type="PANTHER" id="PTHR33406:SF10">
    <property type="entry name" value="SSD DOMAIN-CONTAINING PROTEIN"/>
    <property type="match status" value="1"/>
</dbReference>
<dbReference type="EMBL" id="JACASD010000071">
    <property type="protein sequence ID" value="NWE91183.1"/>
    <property type="molecule type" value="Genomic_DNA"/>
</dbReference>
<feature type="transmembrane region" description="Helical" evidence="6">
    <location>
        <begin position="271"/>
        <end position="292"/>
    </location>
</feature>
<keyword evidence="3 6" id="KW-0812">Transmembrane</keyword>
<keyword evidence="5 6" id="KW-0472">Membrane</keyword>
<dbReference type="Proteomes" id="UP000585226">
    <property type="component" value="Unassembled WGS sequence"/>
</dbReference>
<feature type="transmembrane region" description="Helical" evidence="6">
    <location>
        <begin position="298"/>
        <end position="316"/>
    </location>
</feature>
<evidence type="ECO:0000313" key="9">
    <source>
        <dbReference type="Proteomes" id="UP000585226"/>
    </source>
</evidence>
<feature type="transmembrane region" description="Helical" evidence="6">
    <location>
        <begin position="376"/>
        <end position="400"/>
    </location>
</feature>
<feature type="transmembrane region" description="Helical" evidence="6">
    <location>
        <begin position="667"/>
        <end position="688"/>
    </location>
</feature>
<feature type="transmembrane region" description="Helical" evidence="6">
    <location>
        <begin position="343"/>
        <end position="364"/>
    </location>
</feature>
<feature type="transmembrane region" description="Helical" evidence="6">
    <location>
        <begin position="694"/>
        <end position="716"/>
    </location>
</feature>
<proteinExistence type="predicted"/>
<dbReference type="AlphaFoldDB" id="A0A7Y8KJI6"/>
<accession>A0A7Y8KJI6</accession>
<feature type="transmembrane region" description="Helical" evidence="6">
    <location>
        <begin position="766"/>
        <end position="791"/>
    </location>
</feature>
<dbReference type="InterPro" id="IPR050545">
    <property type="entry name" value="Mycobact_MmpL"/>
</dbReference>
<dbReference type="Gene3D" id="1.20.1640.10">
    <property type="entry name" value="Multidrug efflux transporter AcrB transmembrane domain"/>
    <property type="match status" value="2"/>
</dbReference>
<name>A0A7Y8KJI6_9PSED</name>
<keyword evidence="4 6" id="KW-1133">Transmembrane helix</keyword>
<feature type="transmembrane region" description="Helical" evidence="6">
    <location>
        <begin position="242"/>
        <end position="264"/>
    </location>
</feature>
<evidence type="ECO:0000256" key="5">
    <source>
        <dbReference type="ARBA" id="ARBA00023136"/>
    </source>
</evidence>
<sequence length="807" mass="88188">MTVMHDMGEHPVIRNLSEFDARSGSFLERVLFNNRLVLMVFCAVLTALLGWQATRLELGASFERMIPTNHPYIANYLAHKSDLAGLGNVVRISVENTNGTIFDADYLETVRKLNDDLFLLPGVERPYMKSIWTPSTRWMGVTEDGFEGGPVIDEGYDGSPASMARLRTNIERSGEIGALVAADFRSSIILLPLLERDTTSGERLDYHAFSEKLEALRAKYESDTTRIYITGFAKIVGDLISGLYQVISFFALAVVICTIVLYGYTRCWRSTTLVVSCSLIAVVWLLGALTTLGYELDPYSVLVPFLVFAIGISHGAQKMNGIMQDIGRGTHKWIAARYTFRRLILAGFTALMADGVGFAVLMVIDIPVIQDLAITASLGMAALVFTNLLLLPILLSFTGVSPSAAKRSLRAELMDLSDPGHKKHPLWVFLDHFTQRKWALRAICVGFAVGLTAFYVSFSLQIGDLDAGAAELRQDSRYNRDSAFMNANYSASSDIFVAMVKTAPGECSAYSTLQKVDVLEWELQQLEGVSATNSLAAFSRRATVGMNEGSFSWFDVPRSQGMINAVLMRTPRELYSQACDMLTVYIYLEDHKAETLQQVVAKVEDFALRNDTETVKFIQAAGNSGIEAATNIVVRKANGQMLLLVYAAVAVLAFVTFGSWRAVVCAILPLLLTSMLCEALMVALGIGVKVATLPVIALGVGIGIDYALYVLTVTMARLRQGMSLSEAYYHALLFTGKVVVLTGVTLGLAVATWGFSPIKFQADMGILLAFMFVVNMVGALILLPALARFLLPATALVKKSSKLSPAS</sequence>
<feature type="domain" description="Membrane transport protein MMPL" evidence="7">
    <location>
        <begin position="573"/>
        <end position="790"/>
    </location>
</feature>
<dbReference type="SUPFAM" id="SSF82866">
    <property type="entry name" value="Multidrug efflux transporter AcrB transmembrane domain"/>
    <property type="match status" value="2"/>
</dbReference>
<evidence type="ECO:0000256" key="4">
    <source>
        <dbReference type="ARBA" id="ARBA00022989"/>
    </source>
</evidence>
<reference evidence="8 9" key="1">
    <citation type="submission" date="2020-04" db="EMBL/GenBank/DDBJ databases">
        <title>Molecular characterization of pseudomonads from Agaricus bisporus reveal novel blotch 2 pathogens in Western Europe.</title>
        <authorList>
            <person name="Taparia T."/>
            <person name="Krijger M."/>
            <person name="Haynes E."/>
            <person name="Elpinstone J.G."/>
            <person name="Noble R."/>
            <person name="Van Der Wolf J."/>
        </authorList>
    </citation>
    <scope>NUCLEOTIDE SEQUENCE [LARGE SCALE GENOMIC DNA]</scope>
    <source>
        <strain evidence="8 9">P8021</strain>
    </source>
</reference>
<gene>
    <name evidence="8" type="ORF">HX893_23925</name>
</gene>
<dbReference type="PANTHER" id="PTHR33406">
    <property type="entry name" value="MEMBRANE PROTEIN MJ1562-RELATED"/>
    <property type="match status" value="1"/>
</dbReference>
<dbReference type="InterPro" id="IPR004869">
    <property type="entry name" value="MMPL_dom"/>
</dbReference>
<feature type="transmembrane region" description="Helical" evidence="6">
    <location>
        <begin position="728"/>
        <end position="754"/>
    </location>
</feature>
<evidence type="ECO:0000256" key="1">
    <source>
        <dbReference type="ARBA" id="ARBA00004651"/>
    </source>
</evidence>
<protein>
    <submittedName>
        <fullName evidence="8">MMPL family transporter</fullName>
    </submittedName>
</protein>
<keyword evidence="2" id="KW-1003">Cell membrane</keyword>
<dbReference type="GO" id="GO:0005886">
    <property type="term" value="C:plasma membrane"/>
    <property type="evidence" value="ECO:0007669"/>
    <property type="project" value="UniProtKB-SubCell"/>
</dbReference>